<feature type="transmembrane region" description="Helical" evidence="1">
    <location>
        <begin position="12"/>
        <end position="34"/>
    </location>
</feature>
<dbReference type="Gene3D" id="3.40.1350.110">
    <property type="match status" value="1"/>
</dbReference>
<dbReference type="KEGG" id="rher:EHE19_012250"/>
<name>A0A4U7JIB5_9FIRM</name>
<feature type="domain" description="CdiA toxin EC869-like" evidence="2">
    <location>
        <begin position="223"/>
        <end position="328"/>
    </location>
</feature>
<protein>
    <submittedName>
        <fullName evidence="3">Pilus assembly protein</fullName>
    </submittedName>
</protein>
<evidence type="ECO:0000313" key="3">
    <source>
        <dbReference type="EMBL" id="QNU68860.1"/>
    </source>
</evidence>
<accession>A0A4U7JIB5</accession>
<dbReference type="GO" id="GO:0004530">
    <property type="term" value="F:deoxyribonuclease I activity"/>
    <property type="evidence" value="ECO:0007669"/>
    <property type="project" value="InterPro"/>
</dbReference>
<dbReference type="OrthoDB" id="1737609at2"/>
<dbReference type="EMBL" id="CP061336">
    <property type="protein sequence ID" value="QNU68860.1"/>
    <property type="molecule type" value="Genomic_DNA"/>
</dbReference>
<reference evidence="3 4" key="1">
    <citation type="submission" date="2020-09" db="EMBL/GenBank/DDBJ databases">
        <title>Characterization and genome sequencing of Ruminiclostridium sp. nov. MA18.</title>
        <authorList>
            <person name="Rettenmaier R."/>
            <person name="Kowollik M.-L."/>
            <person name="Liebl W."/>
            <person name="Zverlov V."/>
        </authorList>
    </citation>
    <scope>NUCLEOTIDE SEQUENCE [LARGE SCALE GENOMIC DNA]</scope>
    <source>
        <strain evidence="3 4">MA18</strain>
    </source>
</reference>
<sequence>MKNCRGSITVEAAILLPIFIAAIMTFVFIIKVYYVHEIVQQAITSACEEMSLYSLLYYETNADELISGLEKFTSSQEDDKAIENTWISPIIEQLGKDASDYVRAQLVLVPISKILVKKNLEVSYFDNVDNRLRLLNLKDGFEGIDFSNSRMLADDKSIDIIVQYKMFFPFLKQFIPEIKIIQTASSCVWAGEDGIKNAEEEEETECVWNMSNLNRGREIRKLQGANLPFNFPTISIFKNGTATSIKSLNIDEEYYKNVNNLKKKLLQYINKLEEFEGGESGGITIESWQIYKKELRLIIPETELMENQQQTINECIQDARKKGIDLVVIKAYGKEQDKKTEPQSEN</sequence>
<dbReference type="InterPro" id="IPR033799">
    <property type="entry name" value="CdiA_EC869-like"/>
</dbReference>
<dbReference type="Pfam" id="PF21111">
    <property type="entry name" value="CDI_toxin_EC869_like"/>
    <property type="match status" value="1"/>
</dbReference>
<gene>
    <name evidence="3" type="ORF">EHE19_012250</name>
</gene>
<dbReference type="AlphaFoldDB" id="A0A4U7JIB5"/>
<keyword evidence="1" id="KW-0812">Transmembrane</keyword>
<dbReference type="Proteomes" id="UP000306409">
    <property type="component" value="Chromosome"/>
</dbReference>
<organism evidence="3 4">
    <name type="scientific">Ruminiclostridium herbifermentans</name>
    <dbReference type="NCBI Taxonomy" id="2488810"/>
    <lineage>
        <taxon>Bacteria</taxon>
        <taxon>Bacillati</taxon>
        <taxon>Bacillota</taxon>
        <taxon>Clostridia</taxon>
        <taxon>Eubacteriales</taxon>
        <taxon>Oscillospiraceae</taxon>
        <taxon>Ruminiclostridium</taxon>
    </lineage>
</organism>
<evidence type="ECO:0000313" key="4">
    <source>
        <dbReference type="Proteomes" id="UP000306409"/>
    </source>
</evidence>
<evidence type="ECO:0000256" key="1">
    <source>
        <dbReference type="SAM" id="Phobius"/>
    </source>
</evidence>
<evidence type="ECO:0000259" key="2">
    <source>
        <dbReference type="Pfam" id="PF21111"/>
    </source>
</evidence>
<keyword evidence="1" id="KW-1133">Transmembrane helix</keyword>
<keyword evidence="4" id="KW-1185">Reference proteome</keyword>
<proteinExistence type="predicted"/>
<keyword evidence="1" id="KW-0472">Membrane</keyword>